<keyword evidence="3 6" id="KW-0808">Transferase</keyword>
<keyword evidence="4 6" id="KW-0548">Nucleotidyltransferase</keyword>
<dbReference type="EMBL" id="MFDM01000017">
    <property type="protein sequence ID" value="OGE43184.1"/>
    <property type="molecule type" value="Genomic_DNA"/>
</dbReference>
<evidence type="ECO:0000313" key="9">
    <source>
        <dbReference type="EMBL" id="OGE43184.1"/>
    </source>
</evidence>
<dbReference type="InterPro" id="IPR036345">
    <property type="entry name" value="ExoRNase_PH_dom2_sf"/>
</dbReference>
<feature type="compositionally biased region" description="Basic and acidic residues" evidence="7">
    <location>
        <begin position="737"/>
        <end position="747"/>
    </location>
</feature>
<evidence type="ECO:0000256" key="5">
    <source>
        <dbReference type="ARBA" id="ARBA00022884"/>
    </source>
</evidence>
<feature type="region of interest" description="Disordered" evidence="7">
    <location>
        <begin position="696"/>
        <end position="813"/>
    </location>
</feature>
<dbReference type="NCBIfam" id="NF008805">
    <property type="entry name" value="PRK11824.1"/>
    <property type="match status" value="1"/>
</dbReference>
<dbReference type="Pfam" id="PF03725">
    <property type="entry name" value="RNase_PH_C"/>
    <property type="match status" value="1"/>
</dbReference>
<dbReference type="STRING" id="1797785.A3B45_01450"/>
<dbReference type="CDD" id="cd02393">
    <property type="entry name" value="KH-I_PNPase"/>
    <property type="match status" value="1"/>
</dbReference>
<dbReference type="EC" id="2.7.7.8" evidence="6"/>
<dbReference type="FunFam" id="3.30.1370.10:FF:000001">
    <property type="entry name" value="Polyribonucleotide nucleotidyltransferase"/>
    <property type="match status" value="1"/>
</dbReference>
<dbReference type="InterPro" id="IPR015848">
    <property type="entry name" value="PNPase_PH_RNA-bd_bac/org-type"/>
</dbReference>
<keyword evidence="2 6" id="KW-0963">Cytoplasm</keyword>
<dbReference type="Gene3D" id="3.30.1370.10">
    <property type="entry name" value="K Homology domain, type 1"/>
    <property type="match status" value="1"/>
</dbReference>
<feature type="compositionally biased region" description="Gly residues" evidence="7">
    <location>
        <begin position="787"/>
        <end position="796"/>
    </location>
</feature>
<dbReference type="Pfam" id="PF00013">
    <property type="entry name" value="KH_1"/>
    <property type="match status" value="1"/>
</dbReference>
<organism evidence="9 10">
    <name type="scientific">Candidatus Daviesbacteria bacterium RIFCSPLOWO2_01_FULL_39_12</name>
    <dbReference type="NCBI Taxonomy" id="1797785"/>
    <lineage>
        <taxon>Bacteria</taxon>
        <taxon>Candidatus Daviesiibacteriota</taxon>
    </lineage>
</organism>
<dbReference type="GO" id="GO:0006402">
    <property type="term" value="P:mRNA catabolic process"/>
    <property type="evidence" value="ECO:0007669"/>
    <property type="project" value="UniProtKB-UniRule"/>
</dbReference>
<dbReference type="GO" id="GO:0006396">
    <property type="term" value="P:RNA processing"/>
    <property type="evidence" value="ECO:0007669"/>
    <property type="project" value="InterPro"/>
</dbReference>
<comment type="caution">
    <text evidence="9">The sequence shown here is derived from an EMBL/GenBank/DDBJ whole genome shotgun (WGS) entry which is preliminary data.</text>
</comment>
<feature type="binding site" evidence="6">
    <location>
        <position position="488"/>
    </location>
    <ligand>
        <name>Mg(2+)</name>
        <dbReference type="ChEBI" id="CHEBI:18420"/>
    </ligand>
</feature>
<accession>A0A1F5KQQ2</accession>
<dbReference type="CDD" id="cd04472">
    <property type="entry name" value="S1_PNPase"/>
    <property type="match status" value="1"/>
</dbReference>
<protein>
    <recommendedName>
        <fullName evidence="6">Polyribonucleotide nucleotidyltransferase</fullName>
        <ecNumber evidence="6">2.7.7.8</ecNumber>
    </recommendedName>
    <alternativeName>
        <fullName evidence="6">Polynucleotide phosphorylase</fullName>
        <shortName evidence="6">PNPase</shortName>
    </alternativeName>
</protein>
<dbReference type="SMART" id="SM00316">
    <property type="entry name" value="S1"/>
    <property type="match status" value="1"/>
</dbReference>
<keyword evidence="5 6" id="KW-0694">RNA-binding</keyword>
<proteinExistence type="inferred from homology"/>
<dbReference type="FunFam" id="3.30.230.70:FF:000001">
    <property type="entry name" value="Polyribonucleotide nucleotidyltransferase"/>
    <property type="match status" value="1"/>
</dbReference>
<name>A0A1F5KQQ2_9BACT</name>
<dbReference type="SUPFAM" id="SSF54791">
    <property type="entry name" value="Eukaryotic type KH-domain (KH-domain type I)"/>
    <property type="match status" value="1"/>
</dbReference>
<dbReference type="InterPro" id="IPR020568">
    <property type="entry name" value="Ribosomal_Su5_D2-typ_SF"/>
</dbReference>
<dbReference type="InterPro" id="IPR001247">
    <property type="entry name" value="ExoRNase_PH_dom1"/>
</dbReference>
<dbReference type="Pfam" id="PF01138">
    <property type="entry name" value="RNase_PH"/>
    <property type="match status" value="2"/>
</dbReference>
<dbReference type="PANTHER" id="PTHR11252">
    <property type="entry name" value="POLYRIBONUCLEOTIDE NUCLEOTIDYLTRANSFERASE"/>
    <property type="match status" value="1"/>
</dbReference>
<evidence type="ECO:0000256" key="1">
    <source>
        <dbReference type="ARBA" id="ARBA00007404"/>
    </source>
</evidence>
<dbReference type="AlphaFoldDB" id="A0A1F5KQQ2"/>
<evidence type="ECO:0000256" key="7">
    <source>
        <dbReference type="SAM" id="MobiDB-lite"/>
    </source>
</evidence>
<dbReference type="PROSITE" id="PS50084">
    <property type="entry name" value="KH_TYPE_1"/>
    <property type="match status" value="1"/>
</dbReference>
<dbReference type="Proteomes" id="UP000178565">
    <property type="component" value="Unassembled WGS sequence"/>
</dbReference>
<evidence type="ECO:0000259" key="8">
    <source>
        <dbReference type="PROSITE" id="PS50126"/>
    </source>
</evidence>
<comment type="cofactor">
    <cofactor evidence="6">
        <name>Mg(2+)</name>
        <dbReference type="ChEBI" id="CHEBI:18420"/>
    </cofactor>
</comment>
<keyword evidence="6" id="KW-0460">Magnesium</keyword>
<dbReference type="InterPro" id="IPR015847">
    <property type="entry name" value="ExoRNase_PH_dom2"/>
</dbReference>
<dbReference type="Gene3D" id="2.40.50.140">
    <property type="entry name" value="Nucleic acid-binding proteins"/>
    <property type="match status" value="1"/>
</dbReference>
<comment type="catalytic activity">
    <reaction evidence="6">
        <text>RNA(n+1) + phosphate = RNA(n) + a ribonucleoside 5'-diphosphate</text>
        <dbReference type="Rhea" id="RHEA:22096"/>
        <dbReference type="Rhea" id="RHEA-COMP:14527"/>
        <dbReference type="Rhea" id="RHEA-COMP:17342"/>
        <dbReference type="ChEBI" id="CHEBI:43474"/>
        <dbReference type="ChEBI" id="CHEBI:57930"/>
        <dbReference type="ChEBI" id="CHEBI:140395"/>
        <dbReference type="EC" id="2.7.7.8"/>
    </reaction>
</comment>
<dbReference type="Pfam" id="PF03726">
    <property type="entry name" value="PNPase"/>
    <property type="match status" value="1"/>
</dbReference>
<comment type="subcellular location">
    <subcellularLocation>
        <location evidence="6">Cytoplasm</location>
    </subcellularLocation>
</comment>
<dbReference type="HAMAP" id="MF_01595">
    <property type="entry name" value="PNPase"/>
    <property type="match status" value="1"/>
</dbReference>
<dbReference type="PANTHER" id="PTHR11252:SF0">
    <property type="entry name" value="POLYRIBONUCLEOTIDE NUCLEOTIDYLTRANSFERASE 1, MITOCHONDRIAL"/>
    <property type="match status" value="1"/>
</dbReference>
<dbReference type="InterPro" id="IPR012340">
    <property type="entry name" value="NA-bd_OB-fold"/>
</dbReference>
<dbReference type="Gene3D" id="3.30.230.70">
    <property type="entry name" value="GHMP Kinase, N-terminal domain"/>
    <property type="match status" value="2"/>
</dbReference>
<reference evidence="9 10" key="1">
    <citation type="journal article" date="2016" name="Nat. Commun.">
        <title>Thousands of microbial genomes shed light on interconnected biogeochemical processes in an aquifer system.</title>
        <authorList>
            <person name="Anantharaman K."/>
            <person name="Brown C.T."/>
            <person name="Hug L.A."/>
            <person name="Sharon I."/>
            <person name="Castelle C.J."/>
            <person name="Probst A.J."/>
            <person name="Thomas B.C."/>
            <person name="Singh A."/>
            <person name="Wilkins M.J."/>
            <person name="Karaoz U."/>
            <person name="Brodie E.L."/>
            <person name="Williams K.H."/>
            <person name="Hubbard S.S."/>
            <person name="Banfield J.F."/>
        </authorList>
    </citation>
    <scope>NUCLEOTIDE SEQUENCE [LARGE SCALE GENOMIC DNA]</scope>
</reference>
<evidence type="ECO:0000256" key="2">
    <source>
        <dbReference type="ARBA" id="ARBA00022490"/>
    </source>
</evidence>
<dbReference type="InterPro" id="IPR012162">
    <property type="entry name" value="PNPase"/>
</dbReference>
<dbReference type="InterPro" id="IPR027408">
    <property type="entry name" value="PNPase/RNase_PH_dom_sf"/>
</dbReference>
<dbReference type="GO" id="GO:0003723">
    <property type="term" value="F:RNA binding"/>
    <property type="evidence" value="ECO:0007669"/>
    <property type="project" value="UniProtKB-UniRule"/>
</dbReference>
<dbReference type="SMART" id="SM00322">
    <property type="entry name" value="KH"/>
    <property type="match status" value="1"/>
</dbReference>
<feature type="domain" description="S1 motif" evidence="8">
    <location>
        <begin position="623"/>
        <end position="691"/>
    </location>
</feature>
<dbReference type="GO" id="GO:0005829">
    <property type="term" value="C:cytosol"/>
    <property type="evidence" value="ECO:0007669"/>
    <property type="project" value="TreeGrafter"/>
</dbReference>
<comment type="similarity">
    <text evidence="1 6">Belongs to the polyribonucleotide nucleotidyltransferase family.</text>
</comment>
<dbReference type="PROSITE" id="PS50126">
    <property type="entry name" value="S1"/>
    <property type="match status" value="1"/>
</dbReference>
<feature type="binding site" evidence="6">
    <location>
        <position position="494"/>
    </location>
    <ligand>
        <name>Mg(2+)</name>
        <dbReference type="ChEBI" id="CHEBI:18420"/>
    </ligand>
</feature>
<gene>
    <name evidence="6" type="primary">pnp</name>
    <name evidence="9" type="ORF">A3B45_01450</name>
</gene>
<comment type="function">
    <text evidence="6">Involved in mRNA degradation. Catalyzes the phosphorolysis of single-stranded polyribonucleotides processively in the 3'- to 5'-direction.</text>
</comment>
<dbReference type="InterPro" id="IPR036612">
    <property type="entry name" value="KH_dom_type_1_sf"/>
</dbReference>
<dbReference type="SUPFAM" id="SSF55666">
    <property type="entry name" value="Ribonuclease PH domain 2-like"/>
    <property type="match status" value="2"/>
</dbReference>
<dbReference type="Pfam" id="PF00575">
    <property type="entry name" value="S1"/>
    <property type="match status" value="1"/>
</dbReference>
<keyword evidence="6" id="KW-0479">Metal-binding</keyword>
<sequence>MNKVITKEIDLNGRKLKLETGKLALQADASVVVSWGETVILATVATQPLTEDIGYFPLSVEYVEKHYAGGRISSSRFIKRETRPTDEAVLTGRLIDRSIRPLFPKDFKGHEVQVMLTVLSIDQMNDPDIVGLIGASAALSISSVPWNGPLAGVRVGEREGSLIINPTMDQIEHLNMDLMVAVGKDKVVMIETGAKQIEEKVVINGIKEAQKQSLPIIQLIEEFAKEAGKEKQTFSHLEEEIEQALLKEVTKITKERIEAALFDTVHPWHEATGDLIKKELAVKYSETLTPQVISGIFDKVAKEIVKREVLEKSKRVDGRAMDEIRPLNMEVGVLPRTHGSALFQRGDTQVLSVVTLGAPSLKQTLDGMEGERQKRFMHHYNMSINPFSVGEVKRIGAPNRRDVGHGALVEKALIPVIPSEDQFPYAIRVVSEVLAANASTSKASVCATTLALLNAGVPLLEPVAGIALGLFSNDKKFQVVTDMRAVEDFYGEMDFKISGTKNGITAIQMDTKLEGLTFEIIEQALEMGKKGRIDILAQMSKVIPTVGPLSPHAPRVEILHIKPEEIGLLIGTGGKTINSIISKTGAQIDIEDDGTVMVSGVSSEGVDKAIASIEGMFRTVEVGEEFMGKVVKLMPFGAFVEIAPGKEGLVHISQMAPDHVDRVEDVVSEGQEVKVRVTEVSPEGKIGLSMLFGSDIKPASEGSPRFARGGADRPQRAGGFRNRGEGGAGSPRFGGEAGRRPFSDRPRPAFGASPRFSPRGGAGAGEAGRPRYGSGGRGYSGGRSSSGYGGRGGSLGGRDRFDRGRGGRGGFNR</sequence>
<dbReference type="InterPro" id="IPR003029">
    <property type="entry name" value="S1_domain"/>
</dbReference>
<dbReference type="GO" id="GO:0000175">
    <property type="term" value="F:3'-5'-RNA exonuclease activity"/>
    <property type="evidence" value="ECO:0007669"/>
    <property type="project" value="TreeGrafter"/>
</dbReference>
<dbReference type="GO" id="GO:0004654">
    <property type="term" value="F:polyribonucleotide nucleotidyltransferase activity"/>
    <property type="evidence" value="ECO:0007669"/>
    <property type="project" value="UniProtKB-UniRule"/>
</dbReference>
<dbReference type="InterPro" id="IPR004088">
    <property type="entry name" value="KH_dom_type_1"/>
</dbReference>
<dbReference type="InterPro" id="IPR004087">
    <property type="entry name" value="KH_dom"/>
</dbReference>
<dbReference type="SUPFAM" id="SSF54211">
    <property type="entry name" value="Ribosomal protein S5 domain 2-like"/>
    <property type="match status" value="2"/>
</dbReference>
<dbReference type="CDD" id="cd11364">
    <property type="entry name" value="RNase_PH_PNPase_2"/>
    <property type="match status" value="1"/>
</dbReference>
<evidence type="ECO:0000256" key="6">
    <source>
        <dbReference type="HAMAP-Rule" id="MF_01595"/>
    </source>
</evidence>
<evidence type="ECO:0000256" key="4">
    <source>
        <dbReference type="ARBA" id="ARBA00022695"/>
    </source>
</evidence>
<dbReference type="SUPFAM" id="SSF50249">
    <property type="entry name" value="Nucleic acid-binding proteins"/>
    <property type="match status" value="1"/>
</dbReference>
<evidence type="ECO:0000313" key="10">
    <source>
        <dbReference type="Proteomes" id="UP000178565"/>
    </source>
</evidence>
<dbReference type="GO" id="GO:0000287">
    <property type="term" value="F:magnesium ion binding"/>
    <property type="evidence" value="ECO:0007669"/>
    <property type="project" value="UniProtKB-UniRule"/>
</dbReference>
<dbReference type="NCBIfam" id="TIGR03591">
    <property type="entry name" value="polynuc_phos"/>
    <property type="match status" value="1"/>
</dbReference>
<evidence type="ECO:0000256" key="3">
    <source>
        <dbReference type="ARBA" id="ARBA00022679"/>
    </source>
</evidence>